<evidence type="ECO:0000256" key="4">
    <source>
        <dbReference type="ARBA" id="ARBA00022840"/>
    </source>
</evidence>
<feature type="short sequence motif" description="'KMSKS' region" evidence="9">
    <location>
        <begin position="548"/>
        <end position="552"/>
    </location>
</feature>
<feature type="domain" description="Valyl-tRNA synthetase tRNA-binding arm" evidence="12">
    <location>
        <begin position="836"/>
        <end position="900"/>
    </location>
</feature>
<dbReference type="Pfam" id="PF10458">
    <property type="entry name" value="Val_tRNA-synt_C"/>
    <property type="match status" value="1"/>
</dbReference>
<dbReference type="GO" id="GO:0006438">
    <property type="term" value="P:valyl-tRNA aminoacylation"/>
    <property type="evidence" value="ECO:0007669"/>
    <property type="project" value="UniProtKB-UniRule"/>
</dbReference>
<dbReference type="EC" id="6.1.1.9" evidence="9"/>
<sequence>MENTTQEKKGYNSKDIESRFYNICQSRGYFEIDGNKHIQNGEKFCIMMPPPNVTGVLHIGHALTFTLQDIITRFKRMDGFKTLYQPGLDHAGIATQNVVQKQLAQEGISKESLGREAFIKKVWEWKEQSGGAILNQMRHLGITPAWSRLRFTMDKGLQNAVKKAFVQWYNQGLIVQDNYMINWCVNDGALSDIEVEYEQNLGKLYYLRYPIKNSTQALIVATTRPETFFGDSAVMVNPSDERYKDCIGKSVILPLLNREIPIIADLAVDMEFGTGCVKVTPAHDVNDYEVGKRHNLESITIFDEKGILNAYTGEFEGQERLEARESIVKKLESLGFVEKIEDYTNQVGKCYRCGSIVEPYISKQWFVKKEVAQEAIKKVNAGGLKFFPNQWLNNYNAWMRELKDWCISRQLWWGHRIPVWYCECGEKIACESDNPTCPKCNALITKQDEDVLDTWFSSGLWAFSTLGWGNIQESKDDENTESAKSAESALFTDSDLSDFYPNSLLITGFDILFFWVARMLLSGESLLGSLPFKDVYLHALVRDEKGQKMSKSKGNVIDPLEMISTYGADTLRFTLAILCAQGRDVKLSTQSCEISKNFINKLYNATQFLKLYASQQDEIQNKTFKAFKNLSEIEIQTPLGQYMFVRLQVAINEVRQALESYRFNDGASILYRFLWGEFCDWGIELAKASKDSVYELGAIFKTALLLLHPYMPFVTDWLWHSLNGSEIESADSIMIAPYPKAENVSEELSAIEQTFKVIEDVIISIRRLKAMLELGNANVEQVFVKLNISVDENMLKLFVEKLAKVTNLQIVKDKQMGCVCDVSDLSESYINLQGIDLSAILTRLNNQKAKLEKEIVKLQGMLGNENFIKNAPKAVLEQNTQALELAQEKYAKIQNELKTLTQS</sequence>
<dbReference type="PROSITE" id="PS00178">
    <property type="entry name" value="AA_TRNA_LIGASE_I"/>
    <property type="match status" value="1"/>
</dbReference>
<keyword evidence="15" id="KW-1185">Reference proteome</keyword>
<evidence type="ECO:0000259" key="11">
    <source>
        <dbReference type="Pfam" id="PF08264"/>
    </source>
</evidence>
<dbReference type="SUPFAM" id="SSF46589">
    <property type="entry name" value="tRNA-binding arm"/>
    <property type="match status" value="1"/>
</dbReference>
<feature type="coiled-coil region" evidence="9">
    <location>
        <begin position="841"/>
        <end position="903"/>
    </location>
</feature>
<dbReference type="InterPro" id="IPR002300">
    <property type="entry name" value="aa-tRNA-synth_Ia"/>
</dbReference>
<keyword evidence="5 9" id="KW-0648">Protein biosynthesis</keyword>
<comment type="catalytic activity">
    <reaction evidence="8 9">
        <text>tRNA(Val) + L-valine + ATP = L-valyl-tRNA(Val) + AMP + diphosphate</text>
        <dbReference type="Rhea" id="RHEA:10704"/>
        <dbReference type="Rhea" id="RHEA-COMP:9672"/>
        <dbReference type="Rhea" id="RHEA-COMP:9708"/>
        <dbReference type="ChEBI" id="CHEBI:30616"/>
        <dbReference type="ChEBI" id="CHEBI:33019"/>
        <dbReference type="ChEBI" id="CHEBI:57762"/>
        <dbReference type="ChEBI" id="CHEBI:78442"/>
        <dbReference type="ChEBI" id="CHEBI:78537"/>
        <dbReference type="ChEBI" id="CHEBI:456215"/>
        <dbReference type="EC" id="6.1.1.9"/>
    </reaction>
</comment>
<dbReference type="Gene3D" id="3.40.50.620">
    <property type="entry name" value="HUPs"/>
    <property type="match status" value="2"/>
</dbReference>
<accession>A0AAI8QG67</accession>
<comment type="subunit">
    <text evidence="9">Monomer.</text>
</comment>
<comment type="function">
    <text evidence="9">Catalyzes the attachment of valine to tRNA(Val). As ValRS can inadvertently accommodate and process structurally similar amino acids such as threonine, to avoid such errors, it has a 'posttransfer' editing activity that hydrolyzes mischarged Thr-tRNA(Val) in a tRNA-dependent manner.</text>
</comment>
<reference evidence="14" key="1">
    <citation type="submission" date="2008-08" db="EMBL/GenBank/DDBJ databases">
        <title>Annotation of Helicobacter cinaedi strain CCUG 18818.</title>
        <authorList>
            <consortium name="The Broad Institute Genome Sequencing Platform"/>
            <person name="Fox J.G."/>
            <person name="Shen Z."/>
            <person name="Charoenlap N."/>
            <person name="Schauer D.B."/>
            <person name="Ward D."/>
            <person name="Mehta T."/>
            <person name="Young S."/>
            <person name="Jaffe D."/>
            <person name="Gnerre S."/>
            <person name="Berlin A."/>
            <person name="Heiman D."/>
            <person name="Hepburn T."/>
            <person name="Shea T."/>
            <person name="Sykes S."/>
            <person name="Alvarado L."/>
            <person name="Kodira C."/>
            <person name="Borodovsky M."/>
            <person name="Lander E."/>
            <person name="Galagan J."/>
            <person name="Nusbaum C."/>
            <person name="Birren B."/>
        </authorList>
    </citation>
    <scope>NUCLEOTIDE SEQUENCE</scope>
    <source>
        <strain evidence="14">CCUG 18818</strain>
    </source>
</reference>
<evidence type="ECO:0000256" key="2">
    <source>
        <dbReference type="ARBA" id="ARBA00022598"/>
    </source>
</evidence>
<evidence type="ECO:0000259" key="10">
    <source>
        <dbReference type="Pfam" id="PF00133"/>
    </source>
</evidence>
<dbReference type="KEGG" id="hcb:HCBAA847_0185"/>
<evidence type="ECO:0000256" key="8">
    <source>
        <dbReference type="ARBA" id="ARBA00047552"/>
    </source>
</evidence>
<keyword evidence="7 9" id="KW-0030">Aminoacyl-tRNA synthetase</keyword>
<evidence type="ECO:0000256" key="1">
    <source>
        <dbReference type="ARBA" id="ARBA00022490"/>
    </source>
</evidence>
<evidence type="ECO:0000256" key="6">
    <source>
        <dbReference type="ARBA" id="ARBA00023054"/>
    </source>
</evidence>
<comment type="domain">
    <text evidence="9">ValRS has two distinct active sites: one for aminoacylation and one for editing. The misactivated threonine is translocated from the active site to the editing site.</text>
</comment>
<organism evidence="13 16">
    <name type="scientific">Helicobacter cinaedi CCUG 18818 = ATCC BAA-847</name>
    <dbReference type="NCBI Taxonomy" id="537971"/>
    <lineage>
        <taxon>Bacteria</taxon>
        <taxon>Pseudomonadati</taxon>
        <taxon>Campylobacterota</taxon>
        <taxon>Epsilonproteobacteria</taxon>
        <taxon>Campylobacterales</taxon>
        <taxon>Helicobacteraceae</taxon>
        <taxon>Helicobacter</taxon>
    </lineage>
</organism>
<dbReference type="CDD" id="cd07962">
    <property type="entry name" value="Anticodon_Ia_Val"/>
    <property type="match status" value="1"/>
</dbReference>
<dbReference type="SUPFAM" id="SSF47323">
    <property type="entry name" value="Anticodon-binding domain of a subclass of class I aminoacyl-tRNA synthetases"/>
    <property type="match status" value="1"/>
</dbReference>
<evidence type="ECO:0000256" key="3">
    <source>
        <dbReference type="ARBA" id="ARBA00022741"/>
    </source>
</evidence>
<reference evidence="15" key="4">
    <citation type="journal article" date="2014" name="Genome Announc.">
        <title>Draft genome sequences of six enterohepatic helicobacter species isolated from humans and one from rhesus macaques.</title>
        <authorList>
            <person name="Shen Z."/>
            <person name="Sheh A."/>
            <person name="Young S.K."/>
            <person name="Abouelliel A."/>
            <person name="Ward D.V."/>
            <person name="Earl A.M."/>
            <person name="Fox J.G."/>
        </authorList>
    </citation>
    <scope>NUCLEOTIDE SEQUENCE [LARGE SCALE GENOMIC DNA]</scope>
    <source>
        <strain evidence="15">CCUG 18818</strain>
    </source>
</reference>
<dbReference type="FunFam" id="3.40.50.620:FF:000382">
    <property type="entry name" value="Valine--tRNA ligase"/>
    <property type="match status" value="1"/>
</dbReference>
<dbReference type="Gene3D" id="1.10.287.380">
    <property type="entry name" value="Valyl-tRNA synthetase, C-terminal domain"/>
    <property type="match status" value="1"/>
</dbReference>
<evidence type="ECO:0000313" key="15">
    <source>
        <dbReference type="Proteomes" id="UP000005755"/>
    </source>
</evidence>
<keyword evidence="4 9" id="KW-0067">ATP-binding</keyword>
<dbReference type="Gene3D" id="2.170.220.10">
    <property type="match status" value="1"/>
</dbReference>
<evidence type="ECO:0000256" key="5">
    <source>
        <dbReference type="ARBA" id="ARBA00022917"/>
    </source>
</evidence>
<proteinExistence type="inferred from homology"/>
<dbReference type="Pfam" id="PF08264">
    <property type="entry name" value="Anticodon_1"/>
    <property type="match status" value="1"/>
</dbReference>
<reference evidence="13 16" key="2">
    <citation type="journal article" date="2012" name="J. Bacteriol.">
        <title>Complete Genome Sequence of Helicobacter cinaedi Type Strain ATCC BAA-847.</title>
        <authorList>
            <person name="Miyoshi-Akiyama T."/>
            <person name="Takeshita N."/>
            <person name="Ohmagari N."/>
            <person name="Kirikae T."/>
        </authorList>
    </citation>
    <scope>NUCLEOTIDE SEQUENCE [LARGE SCALE GENOMIC DNA]</scope>
    <source>
        <strain evidence="13 16">ATCC BAA-847</strain>
    </source>
</reference>
<keyword evidence="6 9" id="KW-0175">Coiled coil</keyword>
<dbReference type="InterPro" id="IPR013155">
    <property type="entry name" value="M/V/L/I-tRNA-synth_anticd-bd"/>
</dbReference>
<dbReference type="InterPro" id="IPR009008">
    <property type="entry name" value="Val/Leu/Ile-tRNA-synth_edit"/>
</dbReference>
<feature type="domain" description="Methionyl/Valyl/Leucyl/Isoleucyl-tRNA synthetase anticodon-binding" evidence="11">
    <location>
        <begin position="641"/>
        <end position="782"/>
    </location>
</feature>
<dbReference type="Proteomes" id="UP000005755">
    <property type="component" value="Unassembled WGS sequence"/>
</dbReference>
<dbReference type="NCBIfam" id="NF004349">
    <property type="entry name" value="PRK05729.1"/>
    <property type="match status" value="1"/>
</dbReference>
<dbReference type="InterPro" id="IPR010978">
    <property type="entry name" value="tRNA-bd_arm"/>
</dbReference>
<dbReference type="EMBL" id="DS990393">
    <property type="protein sequence ID" value="EFR47458.1"/>
    <property type="molecule type" value="Genomic_DNA"/>
</dbReference>
<dbReference type="GO" id="GO:0005524">
    <property type="term" value="F:ATP binding"/>
    <property type="evidence" value="ECO:0007669"/>
    <property type="project" value="UniProtKB-UniRule"/>
</dbReference>
<evidence type="ECO:0000256" key="7">
    <source>
        <dbReference type="ARBA" id="ARBA00023146"/>
    </source>
</evidence>
<comment type="subcellular location">
    <subcellularLocation>
        <location evidence="9">Cytoplasm</location>
    </subcellularLocation>
</comment>
<dbReference type="SUPFAM" id="SSF50677">
    <property type="entry name" value="ValRS/IleRS/LeuRS editing domain"/>
    <property type="match status" value="1"/>
</dbReference>
<comment type="domain">
    <text evidence="9">The C-terminal coiled-coil domain is crucial for aminoacylation activity.</text>
</comment>
<keyword evidence="2 9" id="KW-0436">Ligase</keyword>
<dbReference type="NCBIfam" id="TIGR00422">
    <property type="entry name" value="valS"/>
    <property type="match status" value="1"/>
</dbReference>
<dbReference type="InterPro" id="IPR019499">
    <property type="entry name" value="Val-tRNA_synth_tRNA-bd"/>
</dbReference>
<evidence type="ECO:0000313" key="14">
    <source>
        <dbReference type="EMBL" id="EFR47458.1"/>
    </source>
</evidence>
<dbReference type="GO" id="GO:0004832">
    <property type="term" value="F:valine-tRNA ligase activity"/>
    <property type="evidence" value="ECO:0007669"/>
    <property type="project" value="UniProtKB-UniRule"/>
</dbReference>
<dbReference type="Gene3D" id="3.90.740.10">
    <property type="entry name" value="Valyl/Leucyl/Isoleucyl-tRNA synthetase, editing domain"/>
    <property type="match status" value="1"/>
</dbReference>
<name>A0AAI8QG67_9HELI</name>
<dbReference type="Proteomes" id="UP000006036">
    <property type="component" value="Chromosome 1"/>
</dbReference>
<dbReference type="InterPro" id="IPR001412">
    <property type="entry name" value="aa-tRNA-synth_I_CS"/>
</dbReference>
<dbReference type="GO" id="GO:0005829">
    <property type="term" value="C:cytosol"/>
    <property type="evidence" value="ECO:0007669"/>
    <property type="project" value="TreeGrafter"/>
</dbReference>
<keyword evidence="3 9" id="KW-0547">Nucleotide-binding</keyword>
<feature type="short sequence motif" description="'HIGH' region" evidence="9">
    <location>
        <begin position="51"/>
        <end position="61"/>
    </location>
</feature>
<feature type="binding site" evidence="9">
    <location>
        <position position="551"/>
    </location>
    <ligand>
        <name>ATP</name>
        <dbReference type="ChEBI" id="CHEBI:30616"/>
    </ligand>
</feature>
<evidence type="ECO:0000259" key="12">
    <source>
        <dbReference type="Pfam" id="PF10458"/>
    </source>
</evidence>
<dbReference type="InterPro" id="IPR033705">
    <property type="entry name" value="Anticodon_Ia_Val"/>
</dbReference>
<dbReference type="Gene3D" id="1.10.730.10">
    <property type="entry name" value="Isoleucyl-tRNA Synthetase, Domain 1"/>
    <property type="match status" value="1"/>
</dbReference>
<dbReference type="PANTHER" id="PTHR11946:SF93">
    <property type="entry name" value="VALINE--TRNA LIGASE, CHLOROPLASTIC_MITOCHONDRIAL 2"/>
    <property type="match status" value="1"/>
</dbReference>
<gene>
    <name evidence="9 13" type="primary">valS</name>
    <name evidence="13" type="ORF">HCBAA847_0185</name>
    <name evidence="14" type="ORF">HCCG_02006</name>
</gene>
<reference evidence="13" key="3">
    <citation type="submission" date="2012-07" db="EMBL/GenBank/DDBJ databases">
        <authorList>
            <person name="Akiyama T."/>
            <person name="Takeshita N."/>
            <person name="Ohmagari N."/>
            <person name="Kirikae T."/>
        </authorList>
    </citation>
    <scope>NUCLEOTIDE SEQUENCE</scope>
    <source>
        <strain evidence="13">ATCC BAA-847</strain>
    </source>
</reference>
<dbReference type="HAMAP" id="MF_02004">
    <property type="entry name" value="Val_tRNA_synth_type1"/>
    <property type="match status" value="1"/>
</dbReference>
<comment type="similarity">
    <text evidence="9">Belongs to the class-I aminoacyl-tRNA synthetase family. ValS type 1 subfamily.</text>
</comment>
<dbReference type="CDD" id="cd00817">
    <property type="entry name" value="ValRS_core"/>
    <property type="match status" value="1"/>
</dbReference>
<dbReference type="InterPro" id="IPR037118">
    <property type="entry name" value="Val-tRNA_synth_C_sf"/>
</dbReference>
<dbReference type="PRINTS" id="PR00986">
    <property type="entry name" value="TRNASYNTHVAL"/>
</dbReference>
<dbReference type="PANTHER" id="PTHR11946">
    <property type="entry name" value="VALYL-TRNA SYNTHETASES"/>
    <property type="match status" value="1"/>
</dbReference>
<dbReference type="Pfam" id="PF00133">
    <property type="entry name" value="tRNA-synt_1"/>
    <property type="match status" value="1"/>
</dbReference>
<dbReference type="FunFam" id="3.90.740.10:FF:000005">
    <property type="entry name" value="Valine--tRNA ligase, mitochondrial"/>
    <property type="match status" value="1"/>
</dbReference>
<protein>
    <recommendedName>
        <fullName evidence="9">Valine--tRNA ligase</fullName>
        <ecNumber evidence="9">6.1.1.9</ecNumber>
    </recommendedName>
    <alternativeName>
        <fullName evidence="9">Valyl-tRNA synthetase</fullName>
        <shortName evidence="9">ValRS</shortName>
    </alternativeName>
</protein>
<dbReference type="SUPFAM" id="SSF52374">
    <property type="entry name" value="Nucleotidylyl transferase"/>
    <property type="match status" value="1"/>
</dbReference>
<evidence type="ECO:0000256" key="9">
    <source>
        <dbReference type="HAMAP-Rule" id="MF_02004"/>
    </source>
</evidence>
<dbReference type="GO" id="GO:0002161">
    <property type="term" value="F:aminoacyl-tRNA deacylase activity"/>
    <property type="evidence" value="ECO:0007669"/>
    <property type="project" value="InterPro"/>
</dbReference>
<evidence type="ECO:0000313" key="16">
    <source>
        <dbReference type="Proteomes" id="UP000006036"/>
    </source>
</evidence>
<dbReference type="EMBL" id="AP012492">
    <property type="protein sequence ID" value="BAM31440.1"/>
    <property type="molecule type" value="Genomic_DNA"/>
</dbReference>
<dbReference type="InterPro" id="IPR014729">
    <property type="entry name" value="Rossmann-like_a/b/a_fold"/>
</dbReference>
<feature type="domain" description="Aminoacyl-tRNA synthetase class Ia" evidence="10">
    <location>
        <begin position="22"/>
        <end position="588"/>
    </location>
</feature>
<evidence type="ECO:0000313" key="13">
    <source>
        <dbReference type="EMBL" id="BAM31440.1"/>
    </source>
</evidence>
<dbReference type="InterPro" id="IPR009080">
    <property type="entry name" value="tRNAsynth_Ia_anticodon-bd"/>
</dbReference>
<dbReference type="InterPro" id="IPR002303">
    <property type="entry name" value="Valyl-tRNA_ligase"/>
</dbReference>
<dbReference type="RefSeq" id="WP_002957346.1">
    <property type="nucleotide sequence ID" value="NC_020555.1"/>
</dbReference>
<dbReference type="AlphaFoldDB" id="A0AAI8QG67"/>
<keyword evidence="1 9" id="KW-0963">Cytoplasm</keyword>